<evidence type="ECO:0000313" key="4">
    <source>
        <dbReference type="Proteomes" id="UP000054823"/>
    </source>
</evidence>
<dbReference type="Proteomes" id="UP000054823">
    <property type="component" value="Unassembled WGS sequence"/>
</dbReference>
<dbReference type="Pfam" id="PF06707">
    <property type="entry name" value="DUF1194"/>
    <property type="match status" value="1"/>
</dbReference>
<dbReference type="SUPFAM" id="SSF53300">
    <property type="entry name" value="vWA-like"/>
    <property type="match status" value="1"/>
</dbReference>
<organism evidence="3 4">
    <name type="scientific">Shimia marina</name>
    <dbReference type="NCBI Taxonomy" id="321267"/>
    <lineage>
        <taxon>Bacteria</taxon>
        <taxon>Pseudomonadati</taxon>
        <taxon>Pseudomonadota</taxon>
        <taxon>Alphaproteobacteria</taxon>
        <taxon>Rhodobacterales</taxon>
        <taxon>Roseobacteraceae</taxon>
    </lineage>
</organism>
<dbReference type="AlphaFoldDB" id="A0A0P1EUG5"/>
<name>A0A0P1EUG5_9RHOB</name>
<dbReference type="RefSeq" id="WP_083499112.1">
    <property type="nucleotide sequence ID" value="NZ_CYPW01000040.1"/>
</dbReference>
<keyword evidence="4" id="KW-1185">Reference proteome</keyword>
<evidence type="ECO:0000259" key="2">
    <source>
        <dbReference type="PROSITE" id="PS50234"/>
    </source>
</evidence>
<dbReference type="InterPro" id="IPR036465">
    <property type="entry name" value="vWFA_dom_sf"/>
</dbReference>
<dbReference type="PROSITE" id="PS50234">
    <property type="entry name" value="VWFA"/>
    <property type="match status" value="1"/>
</dbReference>
<feature type="chain" id="PRO_5006061924" evidence="1">
    <location>
        <begin position="21"/>
        <end position="222"/>
    </location>
</feature>
<sequence length="222" mass="24177">MRPWISLGMAFAALPCAGRACELALLLAVDVSGSIDAAEYRLQMDGLALALRDGIVVEALVEQRAAVALMQWTGAGRQFIGAPWTSITSSEQAEDFADQVTAMPRRWHQYSTAIGDALVAADHAFENGPECRRRVVDVSSDGISNEGTVIQEGRRALRARGVTVNALVIETDDSDLTGYFWENVITGSGAFVVTSNGFEEYSERIRQKLVREVAKQLAELRN</sequence>
<proteinExistence type="predicted"/>
<dbReference type="OrthoDB" id="9792179at2"/>
<dbReference type="EMBL" id="CYPW01000040">
    <property type="protein sequence ID" value="CUH54295.1"/>
    <property type="molecule type" value="Genomic_DNA"/>
</dbReference>
<accession>A0A0P1EUG5</accession>
<evidence type="ECO:0000256" key="1">
    <source>
        <dbReference type="SAM" id="SignalP"/>
    </source>
</evidence>
<dbReference type="InterPro" id="IPR010607">
    <property type="entry name" value="DUF1194"/>
</dbReference>
<dbReference type="CDD" id="cd00198">
    <property type="entry name" value="vWFA"/>
    <property type="match status" value="1"/>
</dbReference>
<dbReference type="Gene3D" id="3.40.50.410">
    <property type="entry name" value="von Willebrand factor, type A domain"/>
    <property type="match status" value="1"/>
</dbReference>
<feature type="domain" description="VWFA" evidence="2">
    <location>
        <begin position="24"/>
        <end position="209"/>
    </location>
</feature>
<dbReference type="STRING" id="321267.SHM7688_03765"/>
<keyword evidence="1" id="KW-0732">Signal</keyword>
<evidence type="ECO:0000313" key="3">
    <source>
        <dbReference type="EMBL" id="CUH54295.1"/>
    </source>
</evidence>
<dbReference type="InterPro" id="IPR002035">
    <property type="entry name" value="VWF_A"/>
</dbReference>
<protein>
    <submittedName>
        <fullName evidence="3">von Willebrand factor type A domain protein</fullName>
    </submittedName>
</protein>
<gene>
    <name evidence="3" type="ORF">SHM7688_03765</name>
</gene>
<reference evidence="3 4" key="1">
    <citation type="submission" date="2015-09" db="EMBL/GenBank/DDBJ databases">
        <authorList>
            <consortium name="Swine Surveillance"/>
        </authorList>
    </citation>
    <scope>NUCLEOTIDE SEQUENCE [LARGE SCALE GENOMIC DNA]</scope>
    <source>
        <strain evidence="3 4">CECT 7688</strain>
    </source>
</reference>
<feature type="signal peptide" evidence="1">
    <location>
        <begin position="1"/>
        <end position="20"/>
    </location>
</feature>